<dbReference type="Gene3D" id="1.10.10.10">
    <property type="entry name" value="Winged helix-like DNA-binding domain superfamily/Winged helix DNA-binding domain"/>
    <property type="match status" value="1"/>
</dbReference>
<dbReference type="InterPro" id="IPR044974">
    <property type="entry name" value="Disease_R_plants"/>
</dbReference>
<evidence type="ECO:0000313" key="6">
    <source>
        <dbReference type="EMBL" id="KFK23935.1"/>
    </source>
</evidence>
<keyword evidence="1" id="KW-0677">Repeat</keyword>
<keyword evidence="7" id="KW-1185">Reference proteome</keyword>
<dbReference type="Gramene" id="KFK23935">
    <property type="protein sequence ID" value="KFK23935"/>
    <property type="gene ID" value="AALP_AAs69373U000200"/>
</dbReference>
<gene>
    <name evidence="6" type="ORF">AALP_AAs69373U000200</name>
</gene>
<name>A0A087G233_ARAAL</name>
<dbReference type="InterPro" id="IPR027417">
    <property type="entry name" value="P-loop_NTPase"/>
</dbReference>
<feature type="compositionally biased region" description="Polar residues" evidence="3">
    <location>
        <begin position="331"/>
        <end position="342"/>
    </location>
</feature>
<dbReference type="SUPFAM" id="SSF52058">
    <property type="entry name" value="L domain-like"/>
    <property type="match status" value="1"/>
</dbReference>
<dbReference type="Pfam" id="PF00931">
    <property type="entry name" value="NB-ARC"/>
    <property type="match status" value="1"/>
</dbReference>
<organism evidence="6 7">
    <name type="scientific">Arabis alpina</name>
    <name type="common">Alpine rock-cress</name>
    <dbReference type="NCBI Taxonomy" id="50452"/>
    <lineage>
        <taxon>Eukaryota</taxon>
        <taxon>Viridiplantae</taxon>
        <taxon>Streptophyta</taxon>
        <taxon>Embryophyta</taxon>
        <taxon>Tracheophyta</taxon>
        <taxon>Spermatophyta</taxon>
        <taxon>Magnoliopsida</taxon>
        <taxon>eudicotyledons</taxon>
        <taxon>Gunneridae</taxon>
        <taxon>Pentapetalae</taxon>
        <taxon>rosids</taxon>
        <taxon>malvids</taxon>
        <taxon>Brassicales</taxon>
        <taxon>Brassicaceae</taxon>
        <taxon>Arabideae</taxon>
        <taxon>Arabis</taxon>
    </lineage>
</organism>
<dbReference type="CDD" id="cd00882">
    <property type="entry name" value="Ras_like_GTPase"/>
    <property type="match status" value="1"/>
</dbReference>
<evidence type="ECO:0008006" key="8">
    <source>
        <dbReference type="Google" id="ProtNLM"/>
    </source>
</evidence>
<evidence type="ECO:0000259" key="4">
    <source>
        <dbReference type="Pfam" id="PF00931"/>
    </source>
</evidence>
<dbReference type="GO" id="GO:0098542">
    <property type="term" value="P:defense response to other organism"/>
    <property type="evidence" value="ECO:0007669"/>
    <property type="project" value="TreeGrafter"/>
</dbReference>
<feature type="region of interest" description="Disordered" evidence="3">
    <location>
        <begin position="325"/>
        <end position="355"/>
    </location>
</feature>
<feature type="region of interest" description="Disordered" evidence="3">
    <location>
        <begin position="580"/>
        <end position="599"/>
    </location>
</feature>
<dbReference type="Gene3D" id="3.80.10.10">
    <property type="entry name" value="Ribonuclease Inhibitor"/>
    <property type="match status" value="1"/>
</dbReference>
<feature type="domain" description="Disease resistance R13L4/SHOC-2-like LRR" evidence="5">
    <location>
        <begin position="725"/>
        <end position="906"/>
    </location>
</feature>
<keyword evidence="2" id="KW-0611">Plant defense</keyword>
<evidence type="ECO:0000256" key="1">
    <source>
        <dbReference type="ARBA" id="ARBA00022737"/>
    </source>
</evidence>
<evidence type="ECO:0000313" key="7">
    <source>
        <dbReference type="Proteomes" id="UP000029120"/>
    </source>
</evidence>
<accession>A0A087G233</accession>
<dbReference type="AlphaFoldDB" id="A0A087G233"/>
<dbReference type="OrthoDB" id="1110401at2759"/>
<dbReference type="InterPro" id="IPR032675">
    <property type="entry name" value="LRR_dom_sf"/>
</dbReference>
<protein>
    <recommendedName>
        <fullName evidence="8">NB-ARC domain-containing protein</fullName>
    </recommendedName>
</protein>
<evidence type="ECO:0000259" key="5">
    <source>
        <dbReference type="Pfam" id="PF23598"/>
    </source>
</evidence>
<dbReference type="Pfam" id="PF23598">
    <property type="entry name" value="LRR_14"/>
    <property type="match status" value="1"/>
</dbReference>
<evidence type="ECO:0000256" key="2">
    <source>
        <dbReference type="ARBA" id="ARBA00022821"/>
    </source>
</evidence>
<dbReference type="InterPro" id="IPR055414">
    <property type="entry name" value="LRR_R13L4/SHOC2-like"/>
</dbReference>
<reference evidence="7" key="1">
    <citation type="journal article" date="2015" name="Nat. Plants">
        <title>Genome expansion of Arabis alpina linked with retrotransposition and reduced symmetric DNA methylation.</title>
        <authorList>
            <person name="Willing E.M."/>
            <person name="Rawat V."/>
            <person name="Mandakova T."/>
            <person name="Maumus F."/>
            <person name="James G.V."/>
            <person name="Nordstroem K.J."/>
            <person name="Becker C."/>
            <person name="Warthmann N."/>
            <person name="Chica C."/>
            <person name="Szarzynska B."/>
            <person name="Zytnicki M."/>
            <person name="Albani M.C."/>
            <person name="Kiefer C."/>
            <person name="Bergonzi S."/>
            <person name="Castaings L."/>
            <person name="Mateos J.L."/>
            <person name="Berns M.C."/>
            <person name="Bujdoso N."/>
            <person name="Piofczyk T."/>
            <person name="de Lorenzo L."/>
            <person name="Barrero-Sicilia C."/>
            <person name="Mateos I."/>
            <person name="Piednoel M."/>
            <person name="Hagmann J."/>
            <person name="Chen-Min-Tao R."/>
            <person name="Iglesias-Fernandez R."/>
            <person name="Schuster S.C."/>
            <person name="Alonso-Blanco C."/>
            <person name="Roudier F."/>
            <person name="Carbonero P."/>
            <person name="Paz-Ares J."/>
            <person name="Davis S.J."/>
            <person name="Pecinka A."/>
            <person name="Quesneville H."/>
            <person name="Colot V."/>
            <person name="Lysak M.A."/>
            <person name="Weigel D."/>
            <person name="Coupland G."/>
            <person name="Schneeberger K."/>
        </authorList>
    </citation>
    <scope>NUCLEOTIDE SEQUENCE [LARGE SCALE GENOMIC DNA]</scope>
    <source>
        <strain evidence="7">cv. Pajares</strain>
    </source>
</reference>
<dbReference type="EMBL" id="KL973661">
    <property type="protein sequence ID" value="KFK23935.1"/>
    <property type="molecule type" value="Genomic_DNA"/>
</dbReference>
<dbReference type="PANTHER" id="PTHR23155">
    <property type="entry name" value="DISEASE RESISTANCE PROTEIN RP"/>
    <property type="match status" value="1"/>
</dbReference>
<feature type="domain" description="NB-ARC" evidence="4">
    <location>
        <begin position="64"/>
        <end position="205"/>
    </location>
</feature>
<dbReference type="InterPro" id="IPR002182">
    <property type="entry name" value="NB-ARC"/>
</dbReference>
<dbReference type="PRINTS" id="PR00364">
    <property type="entry name" value="DISEASERSIST"/>
</dbReference>
<dbReference type="eggNOG" id="ENOG502QSXD">
    <property type="taxonomic scope" value="Eukaryota"/>
</dbReference>
<evidence type="ECO:0000256" key="3">
    <source>
        <dbReference type="SAM" id="MobiDB-lite"/>
    </source>
</evidence>
<dbReference type="InterPro" id="IPR036388">
    <property type="entry name" value="WH-like_DNA-bd_sf"/>
</dbReference>
<dbReference type="PANTHER" id="PTHR23155:SF1076">
    <property type="entry name" value="LEUCINE-RICH REPEAT (LRR) FAMILY PROTEIN-RELATED"/>
    <property type="match status" value="1"/>
</dbReference>
<sequence>MAPKNTSNKSDKVDIRQLFPVINKEWREGISIKHPSAGVTVEEDRVETNSALPVHEIHGFKNEIKSMKNFLLDQKVEKEFKSLVIVGEYGVGKTSLCKTIFNDKDVKSVYAPRIWVSLHSKETEADKKKISVLTRILNCLVLEDDMFESIYKEARQVAKEMGENDANIATEEISALLYALHLNLRWKKYLIVFDDVREADEWNQILEDDEEKLKKDEKWGKYLSDGFPKGSDGFPKGSGGRVIYTTRDESLAKKLVAEEHEIHRLWPLTDTKSVWDIYAASLKDNEKEIPRKDQKCIDELMNKSRGLPLAARLMGMLIPVFAPAPDKTAEKNSSSHGQTNPASEEDRTTQPLQDADEIVKEVSTPEDTIRTARSCNVGQIVDNTTTTQEDTIKTPKSYNIGEIVEETTTPELPTGGGSVLNRTILQLDVNTEMKKQLHSLNDMSSTYLIKNELEVITKNFSDMIRLVPVRLKKQKKKKASIEYQHDDAGNKRRPIHCLPAIHANEGELKRLAVFRRVQQEFEKLPDFLMICLLTFAVFPENQEVNRTMLMYWWIGEGILPEEFKLPEEDSLLDEAESPGKGILLDNVEPKKSTRPDKDRPETVVKAILDYFTERKLIEAVENKRKVEPNSYKMTPFMHSSVVLISKEIGLFDMYHEGEKPRMKQSKLHRVCLVEGSSSQPEAKAKNMPEVHRIETVFNVSERFPEFTFKWFSKDLPLRMKRFGILSISTYKALKVFYLGRWERTSIRHIEVQNPKLMKFLKHMTKLKFLSFQGISTIRSLSRSACKLRELIILDLRDCYNLEKLPDDIHNLKNLVYLDLTGCEALQIIPAQLAWLSKLEVLKGFVVSDNNTASTCKLIDLYYLKKLRSLSITVDRENFGLNDLIKAIQDFDNLEKLKVQWGSRFPLSMKKQGTEQKEGAGQRFIMRSKTIIIREDGGHVPAPPPSKLALPKRLRKLDLQRFPDSKLPDGLQPQNIKYLEKLYLQSSKRLKRFSDLPKEPTDCRVKVLRLTCLPKLKVEWRELKELYFPKLTFLESYECPRVTFCPCD</sequence>
<dbReference type="GO" id="GO:0043531">
    <property type="term" value="F:ADP binding"/>
    <property type="evidence" value="ECO:0007669"/>
    <property type="project" value="InterPro"/>
</dbReference>
<proteinExistence type="predicted"/>
<dbReference type="SUPFAM" id="SSF52540">
    <property type="entry name" value="P-loop containing nucleoside triphosphate hydrolases"/>
    <property type="match status" value="1"/>
</dbReference>
<dbReference type="Gene3D" id="3.40.50.300">
    <property type="entry name" value="P-loop containing nucleotide triphosphate hydrolases"/>
    <property type="match status" value="1"/>
</dbReference>
<dbReference type="Proteomes" id="UP000029120">
    <property type="component" value="Unassembled WGS sequence"/>
</dbReference>
<feature type="compositionally biased region" description="Basic and acidic residues" evidence="3">
    <location>
        <begin position="587"/>
        <end position="599"/>
    </location>
</feature>